<evidence type="ECO:0000256" key="5">
    <source>
        <dbReference type="SAM" id="MobiDB-lite"/>
    </source>
</evidence>
<dbReference type="PROSITE" id="PS50304">
    <property type="entry name" value="TUDOR"/>
    <property type="match status" value="1"/>
</dbReference>
<accession>A0A9J6FGS1</accession>
<gene>
    <name evidence="8" type="ORF">HPB48_003616</name>
</gene>
<evidence type="ECO:0000256" key="4">
    <source>
        <dbReference type="PROSITE-ProRule" id="PRU00723"/>
    </source>
</evidence>
<feature type="domain" description="Tudor" evidence="7">
    <location>
        <begin position="149"/>
        <end position="208"/>
    </location>
</feature>
<feature type="zinc finger region" description="C3H1-type" evidence="4">
    <location>
        <begin position="32"/>
        <end position="60"/>
    </location>
</feature>
<evidence type="ECO:0000313" key="9">
    <source>
        <dbReference type="Proteomes" id="UP000821853"/>
    </source>
</evidence>
<keyword evidence="3 4" id="KW-0862">Zinc</keyword>
<dbReference type="Gene3D" id="4.10.1000.10">
    <property type="entry name" value="Zinc finger, CCCH-type"/>
    <property type="match status" value="1"/>
</dbReference>
<evidence type="ECO:0000259" key="7">
    <source>
        <dbReference type="PROSITE" id="PS50304"/>
    </source>
</evidence>
<protein>
    <submittedName>
        <fullName evidence="8">Uncharacterized protein</fullName>
    </submittedName>
</protein>
<evidence type="ECO:0000256" key="3">
    <source>
        <dbReference type="ARBA" id="ARBA00022833"/>
    </source>
</evidence>
<organism evidence="8 9">
    <name type="scientific">Haemaphysalis longicornis</name>
    <name type="common">Bush tick</name>
    <dbReference type="NCBI Taxonomy" id="44386"/>
    <lineage>
        <taxon>Eukaryota</taxon>
        <taxon>Metazoa</taxon>
        <taxon>Ecdysozoa</taxon>
        <taxon>Arthropoda</taxon>
        <taxon>Chelicerata</taxon>
        <taxon>Arachnida</taxon>
        <taxon>Acari</taxon>
        <taxon>Parasitiformes</taxon>
        <taxon>Ixodida</taxon>
        <taxon>Ixodoidea</taxon>
        <taxon>Ixodidae</taxon>
        <taxon>Haemaphysalinae</taxon>
        <taxon>Haemaphysalis</taxon>
    </lineage>
</organism>
<evidence type="ECO:0000259" key="6">
    <source>
        <dbReference type="PROSITE" id="PS50103"/>
    </source>
</evidence>
<dbReference type="PANTHER" id="PTHR22948:SF29">
    <property type="entry name" value="FI02030P-RELATED"/>
    <property type="match status" value="1"/>
</dbReference>
<dbReference type="Proteomes" id="UP000821853">
    <property type="component" value="Chromosome 1"/>
</dbReference>
<dbReference type="InterPro" id="IPR002999">
    <property type="entry name" value="Tudor"/>
</dbReference>
<feature type="domain" description="C3H1-type" evidence="6">
    <location>
        <begin position="32"/>
        <end position="60"/>
    </location>
</feature>
<dbReference type="EMBL" id="JABSTR010000001">
    <property type="protein sequence ID" value="KAH9361975.1"/>
    <property type="molecule type" value="Genomic_DNA"/>
</dbReference>
<keyword evidence="2 4" id="KW-0863">Zinc-finger</keyword>
<feature type="region of interest" description="Disordered" evidence="5">
    <location>
        <begin position="1"/>
        <end position="30"/>
    </location>
</feature>
<dbReference type="InterPro" id="IPR050621">
    <property type="entry name" value="Tudor_domain_containing"/>
</dbReference>
<sequence length="291" mass="32748">MSRGPGCAVMKPQHQHRTLQGNSVQGRRRGKGRDRQICKFYAAQGFCRQGDRCACSHVSSDTGRLSEPVIDPVRPLRPPEVGSSVLGQVSAVLSPSCFYLVFPYGRRSIERLRTEGMGSNSGETLETLTENLQDACSYEEAFREDRNVAKALGELVAAKSNLNQRWYRARVVSLEEGDSLKVFYMDFGFCESVSVNHVRPLEERFTQLPQQALQACLVTDQFSNRLGNEPIWDTHYSEAFTKCVYGKDLVVKIVCVAQGLLHVRLFFMEDGVPQLRSVCSCLREARINEQK</sequence>
<reference evidence="8 9" key="1">
    <citation type="journal article" date="2020" name="Cell">
        <title>Large-Scale Comparative Analyses of Tick Genomes Elucidate Their Genetic Diversity and Vector Capacities.</title>
        <authorList>
            <consortium name="Tick Genome and Microbiome Consortium (TIGMIC)"/>
            <person name="Jia N."/>
            <person name="Wang J."/>
            <person name="Shi W."/>
            <person name="Du L."/>
            <person name="Sun Y."/>
            <person name="Zhan W."/>
            <person name="Jiang J.F."/>
            <person name="Wang Q."/>
            <person name="Zhang B."/>
            <person name="Ji P."/>
            <person name="Bell-Sakyi L."/>
            <person name="Cui X.M."/>
            <person name="Yuan T.T."/>
            <person name="Jiang B.G."/>
            <person name="Yang W.F."/>
            <person name="Lam T.T."/>
            <person name="Chang Q.C."/>
            <person name="Ding S.J."/>
            <person name="Wang X.J."/>
            <person name="Zhu J.G."/>
            <person name="Ruan X.D."/>
            <person name="Zhao L."/>
            <person name="Wei J.T."/>
            <person name="Ye R.Z."/>
            <person name="Que T.C."/>
            <person name="Du C.H."/>
            <person name="Zhou Y.H."/>
            <person name="Cheng J.X."/>
            <person name="Dai P.F."/>
            <person name="Guo W.B."/>
            <person name="Han X.H."/>
            <person name="Huang E.J."/>
            <person name="Li L.F."/>
            <person name="Wei W."/>
            <person name="Gao Y.C."/>
            <person name="Liu J.Z."/>
            <person name="Shao H.Z."/>
            <person name="Wang X."/>
            <person name="Wang C.C."/>
            <person name="Yang T.C."/>
            <person name="Huo Q.B."/>
            <person name="Li W."/>
            <person name="Chen H.Y."/>
            <person name="Chen S.E."/>
            <person name="Zhou L.G."/>
            <person name="Ni X.B."/>
            <person name="Tian J.H."/>
            <person name="Sheng Y."/>
            <person name="Liu T."/>
            <person name="Pan Y.S."/>
            <person name="Xia L.Y."/>
            <person name="Li J."/>
            <person name="Zhao F."/>
            <person name="Cao W.C."/>
        </authorList>
    </citation>
    <scope>NUCLEOTIDE SEQUENCE [LARGE SCALE GENOMIC DNA]</scope>
    <source>
        <strain evidence="8">HaeL-2018</strain>
    </source>
</reference>
<dbReference type="InterPro" id="IPR036855">
    <property type="entry name" value="Znf_CCCH_sf"/>
</dbReference>
<name>A0A9J6FGS1_HAELO</name>
<dbReference type="VEuPathDB" id="VectorBase:HLOH_049084"/>
<dbReference type="Pfam" id="PF00642">
    <property type="entry name" value="zf-CCCH"/>
    <property type="match status" value="1"/>
</dbReference>
<dbReference type="OrthoDB" id="6437611at2759"/>
<evidence type="ECO:0000256" key="1">
    <source>
        <dbReference type="ARBA" id="ARBA00022723"/>
    </source>
</evidence>
<dbReference type="FunFam" id="2.30.30.140:FF:000018">
    <property type="entry name" value="Serine/threonine-protein kinase 31"/>
    <property type="match status" value="1"/>
</dbReference>
<dbReference type="AlphaFoldDB" id="A0A9J6FGS1"/>
<dbReference type="SUPFAM" id="SSF63748">
    <property type="entry name" value="Tudor/PWWP/MBT"/>
    <property type="match status" value="1"/>
</dbReference>
<dbReference type="SMART" id="SM00333">
    <property type="entry name" value="TUDOR"/>
    <property type="match status" value="1"/>
</dbReference>
<dbReference type="SUPFAM" id="SSF90229">
    <property type="entry name" value="CCCH zinc finger"/>
    <property type="match status" value="1"/>
</dbReference>
<keyword evidence="1 4" id="KW-0479">Metal-binding</keyword>
<keyword evidence="9" id="KW-1185">Reference proteome</keyword>
<dbReference type="SMART" id="SM00356">
    <property type="entry name" value="ZnF_C3H1"/>
    <property type="match status" value="1"/>
</dbReference>
<dbReference type="Gene3D" id="2.30.30.140">
    <property type="match status" value="1"/>
</dbReference>
<dbReference type="PROSITE" id="PS50103">
    <property type="entry name" value="ZF_C3H1"/>
    <property type="match status" value="1"/>
</dbReference>
<dbReference type="Pfam" id="PF00567">
    <property type="entry name" value="TUDOR"/>
    <property type="match status" value="1"/>
</dbReference>
<dbReference type="GO" id="GO:0008270">
    <property type="term" value="F:zinc ion binding"/>
    <property type="evidence" value="ECO:0007669"/>
    <property type="project" value="UniProtKB-KW"/>
</dbReference>
<comment type="caution">
    <text evidence="8">The sequence shown here is derived from an EMBL/GenBank/DDBJ whole genome shotgun (WGS) entry which is preliminary data.</text>
</comment>
<dbReference type="InterPro" id="IPR000571">
    <property type="entry name" value="Znf_CCCH"/>
</dbReference>
<evidence type="ECO:0000313" key="8">
    <source>
        <dbReference type="EMBL" id="KAH9361975.1"/>
    </source>
</evidence>
<proteinExistence type="predicted"/>
<evidence type="ECO:0000256" key="2">
    <source>
        <dbReference type="ARBA" id="ARBA00022771"/>
    </source>
</evidence>
<dbReference type="PANTHER" id="PTHR22948">
    <property type="entry name" value="TUDOR DOMAIN CONTAINING PROTEIN"/>
    <property type="match status" value="1"/>
</dbReference>